<sequence>MQHVLHPGTADLPGAAGAGDHRIGLRRRGAGVLAWIKSRLARPLMDDELNPALRSDIGVEDTPSGGPVLEVDGAVMRRLMSLR</sequence>
<evidence type="ECO:0000313" key="3">
    <source>
        <dbReference type="Proteomes" id="UP000245765"/>
    </source>
</evidence>
<dbReference type="AlphaFoldDB" id="A0A317FBE0"/>
<dbReference type="Proteomes" id="UP000245765">
    <property type="component" value="Unassembled WGS sequence"/>
</dbReference>
<gene>
    <name evidence="2" type="ORF">DFH01_16970</name>
</gene>
<protein>
    <submittedName>
        <fullName evidence="2">Uncharacterized protein</fullName>
    </submittedName>
</protein>
<accession>A0A317FBE0</accession>
<proteinExistence type="predicted"/>
<keyword evidence="3" id="KW-1185">Reference proteome</keyword>
<name>A0A317FBE0_9PROT</name>
<evidence type="ECO:0000313" key="2">
    <source>
        <dbReference type="EMBL" id="PWS35327.1"/>
    </source>
</evidence>
<dbReference type="RefSeq" id="WP_109871694.1">
    <property type="nucleotide sequence ID" value="NZ_QGNA01000004.1"/>
</dbReference>
<reference evidence="3" key="1">
    <citation type="submission" date="2018-05" db="EMBL/GenBank/DDBJ databases">
        <authorList>
            <person name="Du Z."/>
            <person name="Wang X."/>
        </authorList>
    </citation>
    <scope>NUCLEOTIDE SEQUENCE [LARGE SCALE GENOMIC DNA]</scope>
    <source>
        <strain evidence="3">CQN31</strain>
    </source>
</reference>
<organism evidence="2 3">
    <name type="scientific">Falsiroseomonas bella</name>
    <dbReference type="NCBI Taxonomy" id="2184016"/>
    <lineage>
        <taxon>Bacteria</taxon>
        <taxon>Pseudomonadati</taxon>
        <taxon>Pseudomonadota</taxon>
        <taxon>Alphaproteobacteria</taxon>
        <taxon>Acetobacterales</taxon>
        <taxon>Roseomonadaceae</taxon>
        <taxon>Falsiroseomonas</taxon>
    </lineage>
</organism>
<feature type="region of interest" description="Disordered" evidence="1">
    <location>
        <begin position="1"/>
        <end position="20"/>
    </location>
</feature>
<evidence type="ECO:0000256" key="1">
    <source>
        <dbReference type="SAM" id="MobiDB-lite"/>
    </source>
</evidence>
<dbReference type="EMBL" id="QGNA01000004">
    <property type="protein sequence ID" value="PWS35327.1"/>
    <property type="molecule type" value="Genomic_DNA"/>
</dbReference>
<comment type="caution">
    <text evidence="2">The sequence shown here is derived from an EMBL/GenBank/DDBJ whole genome shotgun (WGS) entry which is preliminary data.</text>
</comment>